<feature type="binding site" evidence="5">
    <location>
        <position position="218"/>
    </location>
    <ligand>
        <name>substrate</name>
    </ligand>
</feature>
<keyword evidence="10" id="KW-1185">Reference proteome</keyword>
<dbReference type="Proteomes" id="UP000193017">
    <property type="component" value="Chromosome"/>
</dbReference>
<feature type="compositionally biased region" description="Basic residues" evidence="7">
    <location>
        <begin position="1"/>
        <end position="10"/>
    </location>
</feature>
<dbReference type="OrthoDB" id="9796932at2"/>
<feature type="region of interest" description="Disordered" evidence="7">
    <location>
        <begin position="1"/>
        <end position="20"/>
    </location>
</feature>
<dbReference type="GO" id="GO:0005737">
    <property type="term" value="C:cytoplasm"/>
    <property type="evidence" value="ECO:0007669"/>
    <property type="project" value="TreeGrafter"/>
</dbReference>
<evidence type="ECO:0000256" key="3">
    <source>
        <dbReference type="ARBA" id="ARBA00023002"/>
    </source>
</evidence>
<proteinExistence type="predicted"/>
<evidence type="ECO:0000256" key="7">
    <source>
        <dbReference type="SAM" id="MobiDB-lite"/>
    </source>
</evidence>
<organism evidence="9 10">
    <name type="scientific">Paracoccus contaminans</name>
    <dbReference type="NCBI Taxonomy" id="1945662"/>
    <lineage>
        <taxon>Bacteria</taxon>
        <taxon>Pseudomonadati</taxon>
        <taxon>Pseudomonadota</taxon>
        <taxon>Alphaproteobacteria</taxon>
        <taxon>Rhodobacterales</taxon>
        <taxon>Paracoccaceae</taxon>
        <taxon>Paracoccus</taxon>
    </lineage>
</organism>
<feature type="binding site" evidence="5">
    <location>
        <begin position="138"/>
        <end position="140"/>
    </location>
    <ligand>
        <name>substrate</name>
    </ligand>
</feature>
<evidence type="ECO:0000259" key="8">
    <source>
        <dbReference type="PROSITE" id="PS51471"/>
    </source>
</evidence>
<evidence type="ECO:0000256" key="2">
    <source>
        <dbReference type="ARBA" id="ARBA00022964"/>
    </source>
</evidence>
<feature type="binding site" evidence="6">
    <location>
        <position position="244"/>
    </location>
    <ligand>
        <name>Fe cation</name>
        <dbReference type="ChEBI" id="CHEBI:24875"/>
        <note>catalytic</note>
    </ligand>
</feature>
<feature type="binding site" evidence="5">
    <location>
        <position position="192"/>
    </location>
    <ligand>
        <name>substrate</name>
    </ligand>
</feature>
<evidence type="ECO:0000256" key="1">
    <source>
        <dbReference type="ARBA" id="ARBA00022723"/>
    </source>
</evidence>
<dbReference type="InterPro" id="IPR005123">
    <property type="entry name" value="Oxoglu/Fe-dep_dioxygenase_dom"/>
</dbReference>
<keyword evidence="3" id="KW-0560">Oxidoreductase</keyword>
<evidence type="ECO:0000256" key="6">
    <source>
        <dbReference type="PIRSR" id="PIRSR604574-2"/>
    </source>
</evidence>
<evidence type="ECO:0000313" key="10">
    <source>
        <dbReference type="Proteomes" id="UP000193017"/>
    </source>
</evidence>
<sequence>MERVRVRSRPPRPYPGSFNLAQGCPPRFATLYRSGFRPRKRAPDTTGQEIAPVNQDAPAPADRPASLFPRRAAAEDVRGFLVHRGLLDEAAQAALMAAVGAIWQAAPPLHPVTRWGRPMSVAMTSAGALGWASDRRGYRYDPCQPDGRPWPAIPALLLDLWRSLTGPAVLPDSCLVNLYRAGARMGMHQDRDEADLSHPVVSISLGDDALLRIGNPERGGTTQSLWLHSGDVVVMGGAARLLHHGIDRIRPGRAALVPGGGRVNLTLRVAGPA</sequence>
<feature type="binding site" evidence="6">
    <location>
        <position position="190"/>
    </location>
    <ligand>
        <name>Fe cation</name>
        <dbReference type="ChEBI" id="CHEBI:24875"/>
        <note>catalytic</note>
    </ligand>
</feature>
<gene>
    <name evidence="9" type="ORF">B0A89_09330</name>
</gene>
<keyword evidence="2" id="KW-0223">Dioxygenase</keyword>
<evidence type="ECO:0000256" key="4">
    <source>
        <dbReference type="ARBA" id="ARBA00023004"/>
    </source>
</evidence>
<reference evidence="9 10" key="1">
    <citation type="submission" date="2017-03" db="EMBL/GenBank/DDBJ databases">
        <title>Genome sequence of Paracoccus contaminans isolated from a water microcosm.</title>
        <authorList>
            <person name="Aurass P."/>
            <person name="Karste S."/>
            <person name="Trost E."/>
            <person name="Glaeser S.P."/>
            <person name="Kaempfer P."/>
            <person name="Flieger A."/>
        </authorList>
    </citation>
    <scope>NUCLEOTIDE SEQUENCE [LARGE SCALE GENOMIC DNA]</scope>
    <source>
        <strain evidence="10">RKI 16-01929T\LMG 29738T\CCM 8701T\CIP 111112T</strain>
    </source>
</reference>
<comment type="cofactor">
    <cofactor evidence="6">
        <name>Fe(2+)</name>
        <dbReference type="ChEBI" id="CHEBI:29033"/>
    </cofactor>
    <text evidence="6">Binds 1 Fe(2+) ion per subunit.</text>
</comment>
<dbReference type="GO" id="GO:0008198">
    <property type="term" value="F:ferrous iron binding"/>
    <property type="evidence" value="ECO:0007669"/>
    <property type="project" value="TreeGrafter"/>
</dbReference>
<dbReference type="InterPro" id="IPR037151">
    <property type="entry name" value="AlkB-like_sf"/>
</dbReference>
<dbReference type="Gene3D" id="2.60.120.590">
    <property type="entry name" value="Alpha-ketoglutarate-dependent dioxygenase AlkB-like"/>
    <property type="match status" value="1"/>
</dbReference>
<dbReference type="EMBL" id="CP020612">
    <property type="protein sequence ID" value="ARJ69790.1"/>
    <property type="molecule type" value="Genomic_DNA"/>
</dbReference>
<dbReference type="SUPFAM" id="SSF51197">
    <property type="entry name" value="Clavaminate synthase-like"/>
    <property type="match status" value="1"/>
</dbReference>
<protein>
    <recommendedName>
        <fullName evidence="8">Fe2OG dioxygenase domain-containing protein</fullName>
    </recommendedName>
</protein>
<dbReference type="KEGG" id="pcon:B0A89_09330"/>
<feature type="domain" description="Fe2OG dioxygenase" evidence="8">
    <location>
        <begin position="170"/>
        <end position="271"/>
    </location>
</feature>
<keyword evidence="1 6" id="KW-0479">Metal-binding</keyword>
<feature type="binding site" evidence="5">
    <location>
        <begin position="177"/>
        <end position="179"/>
    </location>
    <ligand>
        <name>2-oxoglutarate</name>
        <dbReference type="ChEBI" id="CHEBI:16810"/>
    </ligand>
</feature>
<dbReference type="PROSITE" id="PS51471">
    <property type="entry name" value="FE2OG_OXY"/>
    <property type="match status" value="1"/>
</dbReference>
<dbReference type="PANTHER" id="PTHR16557">
    <property type="entry name" value="ALKYLATED DNA REPAIR PROTEIN ALKB-RELATED"/>
    <property type="match status" value="1"/>
</dbReference>
<dbReference type="GO" id="GO:0035513">
    <property type="term" value="P:oxidative RNA demethylation"/>
    <property type="evidence" value="ECO:0007669"/>
    <property type="project" value="TreeGrafter"/>
</dbReference>
<dbReference type="PANTHER" id="PTHR16557:SF2">
    <property type="entry name" value="NUCLEIC ACID DIOXYGENASE ALKBH1"/>
    <property type="match status" value="1"/>
</dbReference>
<dbReference type="Pfam" id="PF13532">
    <property type="entry name" value="2OG-FeII_Oxy_2"/>
    <property type="match status" value="1"/>
</dbReference>
<dbReference type="GO" id="GO:0035516">
    <property type="term" value="F:broad specificity oxidative DNA demethylase activity"/>
    <property type="evidence" value="ECO:0007669"/>
    <property type="project" value="TreeGrafter"/>
</dbReference>
<dbReference type="GO" id="GO:0035515">
    <property type="term" value="F:oxidative RNA demethylase activity"/>
    <property type="evidence" value="ECO:0007669"/>
    <property type="project" value="TreeGrafter"/>
</dbReference>
<feature type="binding site" evidence="6">
    <location>
        <position position="188"/>
    </location>
    <ligand>
        <name>Fe cation</name>
        <dbReference type="ChEBI" id="CHEBI:24875"/>
        <note>catalytic</note>
    </ligand>
</feature>
<dbReference type="STRING" id="1945662.B0A89_09330"/>
<evidence type="ECO:0000313" key="9">
    <source>
        <dbReference type="EMBL" id="ARJ69790.1"/>
    </source>
</evidence>
<name>A0A1W6CY58_9RHOB</name>
<feature type="binding site" evidence="5">
    <location>
        <begin position="262"/>
        <end position="268"/>
    </location>
    <ligand>
        <name>2-oxoglutarate</name>
        <dbReference type="ChEBI" id="CHEBI:16810"/>
    </ligand>
</feature>
<dbReference type="PROSITE" id="PS51257">
    <property type="entry name" value="PROKAR_LIPOPROTEIN"/>
    <property type="match status" value="1"/>
</dbReference>
<dbReference type="InterPro" id="IPR027450">
    <property type="entry name" value="AlkB-like"/>
</dbReference>
<dbReference type="AlphaFoldDB" id="A0A1W6CY58"/>
<feature type="region of interest" description="Disordered" evidence="7">
    <location>
        <begin position="34"/>
        <end position="64"/>
    </location>
</feature>
<accession>A0A1W6CY58</accession>
<keyword evidence="4 6" id="KW-0408">Iron</keyword>
<evidence type="ECO:0000256" key="5">
    <source>
        <dbReference type="PIRSR" id="PIRSR604574-1"/>
    </source>
</evidence>
<dbReference type="InterPro" id="IPR004574">
    <property type="entry name" value="Alkb"/>
</dbReference>
<feature type="binding site" evidence="5">
    <location>
        <position position="131"/>
    </location>
    <ligand>
        <name>substrate</name>
    </ligand>
</feature>